<feature type="compositionally biased region" description="Basic and acidic residues" evidence="1">
    <location>
        <begin position="9"/>
        <end position="22"/>
    </location>
</feature>
<dbReference type="EMBL" id="CP043538">
    <property type="protein sequence ID" value="QGY01355.1"/>
    <property type="molecule type" value="Genomic_DNA"/>
</dbReference>
<protein>
    <submittedName>
        <fullName evidence="2">Nuclease</fullName>
    </submittedName>
</protein>
<dbReference type="AlphaFoldDB" id="A0A6B9FJK0"/>
<dbReference type="OrthoDB" id="7987921at2"/>
<evidence type="ECO:0000313" key="2">
    <source>
        <dbReference type="EMBL" id="QGY01355.1"/>
    </source>
</evidence>
<dbReference type="KEGG" id="mmes:MMSR116_05170"/>
<evidence type="ECO:0000256" key="1">
    <source>
        <dbReference type="SAM" id="MobiDB-lite"/>
    </source>
</evidence>
<reference evidence="2 3" key="1">
    <citation type="journal article" date="2012" name="Genet. Mol. Biol.">
        <title>Analysis of 16S rRNA and mxaF genes revealing insights into Methylobacterium niche-specific plant association.</title>
        <authorList>
            <person name="Dourado M.N."/>
            <person name="Andreote F.D."/>
            <person name="Dini-Andreote F."/>
            <person name="Conti R."/>
            <person name="Araujo J.M."/>
            <person name="Araujo W.L."/>
        </authorList>
    </citation>
    <scope>NUCLEOTIDE SEQUENCE [LARGE SCALE GENOMIC DNA]</scope>
    <source>
        <strain evidence="2 3">SR1.6/6</strain>
    </source>
</reference>
<proteinExistence type="predicted"/>
<feature type="region of interest" description="Disordered" evidence="1">
    <location>
        <begin position="1"/>
        <end position="22"/>
    </location>
</feature>
<organism evidence="2 3">
    <name type="scientific">Methylobacterium mesophilicum SR1.6/6</name>
    <dbReference type="NCBI Taxonomy" id="908290"/>
    <lineage>
        <taxon>Bacteria</taxon>
        <taxon>Pseudomonadati</taxon>
        <taxon>Pseudomonadota</taxon>
        <taxon>Alphaproteobacteria</taxon>
        <taxon>Hyphomicrobiales</taxon>
        <taxon>Methylobacteriaceae</taxon>
        <taxon>Methylobacterium</taxon>
    </lineage>
</organism>
<name>A0A6B9FJK0_9HYPH</name>
<reference evidence="2 3" key="2">
    <citation type="journal article" date="2013" name="Genome Announc.">
        <title>Draft Genome Sequence of Methylobacterium mesophilicum Strain SR1.6/6, Isolated from Citrus sinensis.</title>
        <authorList>
            <person name="Marinho Almeida D."/>
            <person name="Dini-Andreote F."/>
            <person name="Camargo Neves A.A."/>
            <person name="Juca Ramos R.T."/>
            <person name="Andreote F.D."/>
            <person name="Carneiro A.R."/>
            <person name="Oliveira de Souza Lima A."/>
            <person name="Caracciolo Gomes de Sa P.H."/>
            <person name="Ribeiro Barbosa M.S."/>
            <person name="Araujo W.L."/>
            <person name="Silva A."/>
        </authorList>
    </citation>
    <scope>NUCLEOTIDE SEQUENCE [LARGE SCALE GENOMIC DNA]</scope>
    <source>
        <strain evidence="2 3">SR1.6/6</strain>
    </source>
</reference>
<accession>A0A6B9FJK0</accession>
<evidence type="ECO:0000313" key="3">
    <source>
        <dbReference type="Proteomes" id="UP000012488"/>
    </source>
</evidence>
<feature type="compositionally biased region" description="Low complexity" evidence="1">
    <location>
        <begin position="274"/>
        <end position="304"/>
    </location>
</feature>
<feature type="region of interest" description="Disordered" evidence="1">
    <location>
        <begin position="187"/>
        <end position="214"/>
    </location>
</feature>
<dbReference type="RefSeq" id="WP_010685177.1">
    <property type="nucleotide sequence ID" value="NZ_CP043538.1"/>
</dbReference>
<feature type="region of interest" description="Disordered" evidence="1">
    <location>
        <begin position="272"/>
        <end position="343"/>
    </location>
</feature>
<sequence length="441" mass="45732">MTSSTVVAKQDEEPARPALDDPGRAALRAAIRAEIVRARPRPVAVRTLELLAEAATAPEAAGTGIRVLDRHGAVRRRGDTAEPMTLADLIAELQERHPALFLPPEPEPEPVPQAEEQRDSALLSSAYEVKAATARFVGTQSERARSLAERSSVQGRALAQTAAGRFATLRTTLRGRFVRPVEAIGDPGAGPAVDEAGASRRPDPVAAWNSGPGRFGEAVRDRLEAVRDRLGFGGGLGDEGANRQRRWLTGASVAALVAVIAAGLVLEGRPPEAARPAATARTPDQTASPGSATPSGPVPGGAAPAAPPAATPSAPDTVTPPPETGGEPEPDPTPPAPNSVTGPVQVVDTATLKVGGKVVRLFGVEWVRGGQAEELARYIGGRPVTCQPAPGSQTMNCLVDGRDLSEVVLFNGGGRASPEASPELVAAEDHARSERLGVWKR</sequence>
<gene>
    <name evidence="2" type="ORF">MMSR116_05170</name>
</gene>
<dbReference type="InterPro" id="IPR035437">
    <property type="entry name" value="SNase_OB-fold_sf"/>
</dbReference>
<dbReference type="SUPFAM" id="SSF50199">
    <property type="entry name" value="Staphylococcal nuclease"/>
    <property type="match status" value="1"/>
</dbReference>
<dbReference type="Proteomes" id="UP000012488">
    <property type="component" value="Chromosome"/>
</dbReference>